<feature type="active site" description="Charge relay system" evidence="5">
    <location>
        <position position="171"/>
    </location>
</feature>
<evidence type="ECO:0000259" key="7">
    <source>
        <dbReference type="Pfam" id="PF00082"/>
    </source>
</evidence>
<dbReference type="InterPro" id="IPR034193">
    <property type="entry name" value="PCSK9_ProteinaseK-like"/>
</dbReference>
<keyword evidence="11" id="KW-1185">Reference proteome</keyword>
<dbReference type="Pfam" id="PF04151">
    <property type="entry name" value="PPC"/>
    <property type="match status" value="1"/>
</dbReference>
<evidence type="ECO:0008006" key="12">
    <source>
        <dbReference type="Google" id="ProtNLM"/>
    </source>
</evidence>
<dbReference type="PANTHER" id="PTHR43806">
    <property type="entry name" value="PEPTIDASE S8"/>
    <property type="match status" value="1"/>
</dbReference>
<evidence type="ECO:0000259" key="8">
    <source>
        <dbReference type="Pfam" id="PF04151"/>
    </source>
</evidence>
<evidence type="ECO:0000256" key="2">
    <source>
        <dbReference type="ARBA" id="ARBA00022670"/>
    </source>
</evidence>
<dbReference type="InterPro" id="IPR000209">
    <property type="entry name" value="Peptidase_S8/S53_dom"/>
</dbReference>
<dbReference type="GO" id="GO:0006508">
    <property type="term" value="P:proteolysis"/>
    <property type="evidence" value="ECO:0007669"/>
    <property type="project" value="UniProtKB-KW"/>
</dbReference>
<dbReference type="FunFam" id="3.40.50.200:FF:000014">
    <property type="entry name" value="Proteinase K"/>
    <property type="match status" value="1"/>
</dbReference>
<dbReference type="PROSITE" id="PS00136">
    <property type="entry name" value="SUBTILASE_ASP"/>
    <property type="match status" value="1"/>
</dbReference>
<dbReference type="PANTHER" id="PTHR43806:SF11">
    <property type="entry name" value="CEREVISIN-RELATED"/>
    <property type="match status" value="1"/>
</dbReference>
<dbReference type="RefSeq" id="WP_021708749.1">
    <property type="nucleotide sequence ID" value="NZ_BAOB01000452.1"/>
</dbReference>
<dbReference type="PROSITE" id="PS00138">
    <property type="entry name" value="SUBTILASE_SER"/>
    <property type="match status" value="1"/>
</dbReference>
<evidence type="ECO:0000256" key="5">
    <source>
        <dbReference type="PROSITE-ProRule" id="PRU01240"/>
    </source>
</evidence>
<dbReference type="Pfam" id="PF05922">
    <property type="entry name" value="Inhibitor_I9"/>
    <property type="match status" value="1"/>
</dbReference>
<feature type="domain" description="Peptidase C-terminal archaeal/bacterial" evidence="8">
    <location>
        <begin position="445"/>
        <end position="511"/>
    </location>
</feature>
<feature type="active site" description="Charge relay system" evidence="5">
    <location>
        <position position="204"/>
    </location>
</feature>
<feature type="domain" description="Inhibitor I9" evidence="9">
    <location>
        <begin position="48"/>
        <end position="125"/>
    </location>
</feature>
<dbReference type="InterPro" id="IPR015500">
    <property type="entry name" value="Peptidase_S8_subtilisin-rel"/>
</dbReference>
<comment type="similarity">
    <text evidence="1 5 6">Belongs to the peptidase S8 family.</text>
</comment>
<evidence type="ECO:0000259" key="9">
    <source>
        <dbReference type="Pfam" id="PF05922"/>
    </source>
</evidence>
<dbReference type="InterPro" id="IPR036852">
    <property type="entry name" value="Peptidase_S8/S53_dom_sf"/>
</dbReference>
<evidence type="ECO:0000313" key="10">
    <source>
        <dbReference type="EMBL" id="GAD74971.1"/>
    </source>
</evidence>
<reference evidence="10 11" key="1">
    <citation type="submission" date="2013-09" db="EMBL/GenBank/DDBJ databases">
        <title>Whole genome shotgun sequence of Vibrio azureus NBRC 104587.</title>
        <authorList>
            <person name="Isaki S."/>
            <person name="Hosoyama A."/>
            <person name="Numata M."/>
            <person name="Hashimoto M."/>
            <person name="Hosoyama Y."/>
            <person name="Tsuchikane K."/>
            <person name="Noguchi M."/>
            <person name="Hirakata S."/>
            <person name="Ichikawa N."/>
            <person name="Ohji S."/>
            <person name="Yamazoe A."/>
            <person name="Fujita N."/>
        </authorList>
    </citation>
    <scope>NUCLEOTIDE SEQUENCE [LARGE SCALE GENOMIC DNA]</scope>
    <source>
        <strain evidence="10 11">NBRC 104587</strain>
    </source>
</reference>
<dbReference type="OrthoDB" id="9790784at2"/>
<protein>
    <recommendedName>
        <fullName evidence="12">Alkaline serine protease</fullName>
    </recommendedName>
</protein>
<dbReference type="Gene3D" id="2.60.120.380">
    <property type="match status" value="1"/>
</dbReference>
<dbReference type="InterPro" id="IPR037045">
    <property type="entry name" value="S8pro/Inhibitor_I9_sf"/>
</dbReference>
<dbReference type="InterPro" id="IPR010259">
    <property type="entry name" value="S8pro/Inhibitor_I9"/>
</dbReference>
<comment type="caution">
    <text evidence="10">The sequence shown here is derived from an EMBL/GenBank/DDBJ whole genome shotgun (WGS) entry which is preliminary data.</text>
</comment>
<evidence type="ECO:0000256" key="3">
    <source>
        <dbReference type="ARBA" id="ARBA00022801"/>
    </source>
</evidence>
<evidence type="ECO:0000256" key="1">
    <source>
        <dbReference type="ARBA" id="ARBA00011073"/>
    </source>
</evidence>
<dbReference type="PROSITE" id="PS00137">
    <property type="entry name" value="SUBTILASE_HIS"/>
    <property type="match status" value="1"/>
</dbReference>
<gene>
    <name evidence="10" type="ORF">VAZ01S_017_00670</name>
</gene>
<sequence length="525" mass="56064">MLKISIIGGLTAITLTYANAGFTQHFDGTKEDKAPLLLAPASSGIPGQYIVSLKLPGVIESNSIELKQFTHQVINDVAQDLSINIEQIFDHSMGGFVARLDTHQLNVLRMDPRIDFIEQDKVIELGPILSPSLLQDDAVWGLDRIDQRDLPLDSQYTTQYDGTGVTAYVIDTGINNEHEEFSGRSISGYDAVDKDNDTSDCHGHGTHVAGTIGGAQYGVAKNIQLVGVRVLSCSGSGSTSGVIAGVDWVTGHASGPSVANMSLGGGKSLALDNAVEKSIESGISYMLAAGNENADACNGSPARVEPGVTVGSTTRNDSRSSFSNWGSCVDMFAPGSGIKSAWFDGGYRTISGTSMATPHVAGVAALYLQEDETLLPAQVSERLIARASDNKVSDNRNTANKLLYSLSDDACKVDCNKPTPTPSPDQQLLSGVPIHNLSAPKGEQQFFYVDLVKGTTLNVLMIGGNGDADMYLKFGDKPTKQTWDCRPYKLGNRETCTINNSETGRYHIMLNAYSDYSGVSLQADF</sequence>
<dbReference type="Pfam" id="PF00082">
    <property type="entry name" value="Peptidase_S8"/>
    <property type="match status" value="1"/>
</dbReference>
<feature type="active site" description="Charge relay system" evidence="5">
    <location>
        <position position="354"/>
    </location>
</feature>
<dbReference type="CDD" id="cd04077">
    <property type="entry name" value="Peptidases_S8_PCSK9_ProteinaseK_like"/>
    <property type="match status" value="1"/>
</dbReference>
<evidence type="ECO:0000256" key="4">
    <source>
        <dbReference type="ARBA" id="ARBA00022825"/>
    </source>
</evidence>
<proteinExistence type="inferred from homology"/>
<accession>U3A4P5</accession>
<keyword evidence="4 5" id="KW-0720">Serine protease</keyword>
<dbReference type="SUPFAM" id="SSF52743">
    <property type="entry name" value="Subtilisin-like"/>
    <property type="match status" value="1"/>
</dbReference>
<evidence type="ECO:0000256" key="6">
    <source>
        <dbReference type="RuleBase" id="RU003355"/>
    </source>
</evidence>
<keyword evidence="3 5" id="KW-0378">Hydrolase</keyword>
<dbReference type="InterPro" id="IPR023827">
    <property type="entry name" value="Peptidase_S8_Asp-AS"/>
</dbReference>
<keyword evidence="2 5" id="KW-0645">Protease</keyword>
<dbReference type="PROSITE" id="PS51892">
    <property type="entry name" value="SUBTILASE"/>
    <property type="match status" value="1"/>
</dbReference>
<name>U3A4P5_9VIBR</name>
<dbReference type="STRING" id="1219077.VAZ01S_017_00670"/>
<dbReference type="InterPro" id="IPR022398">
    <property type="entry name" value="Peptidase_S8_His-AS"/>
</dbReference>
<dbReference type="GO" id="GO:0005615">
    <property type="term" value="C:extracellular space"/>
    <property type="evidence" value="ECO:0007669"/>
    <property type="project" value="TreeGrafter"/>
</dbReference>
<dbReference type="SUPFAM" id="SSF54897">
    <property type="entry name" value="Protease propeptides/inhibitors"/>
    <property type="match status" value="1"/>
</dbReference>
<dbReference type="eggNOG" id="COG1404">
    <property type="taxonomic scope" value="Bacteria"/>
</dbReference>
<dbReference type="InterPro" id="IPR050131">
    <property type="entry name" value="Peptidase_S8_subtilisin-like"/>
</dbReference>
<dbReference type="PRINTS" id="PR00723">
    <property type="entry name" value="SUBTILISIN"/>
</dbReference>
<dbReference type="InterPro" id="IPR023828">
    <property type="entry name" value="Peptidase_S8_Ser-AS"/>
</dbReference>
<dbReference type="Gene3D" id="3.30.70.80">
    <property type="entry name" value="Peptidase S8 propeptide/proteinase inhibitor I9"/>
    <property type="match status" value="1"/>
</dbReference>
<evidence type="ECO:0000313" key="11">
    <source>
        <dbReference type="Proteomes" id="UP000016567"/>
    </source>
</evidence>
<feature type="domain" description="Peptidase S8/S53" evidence="7">
    <location>
        <begin position="162"/>
        <end position="390"/>
    </location>
</feature>
<organism evidence="10 11">
    <name type="scientific">Vibrio azureus NBRC 104587</name>
    <dbReference type="NCBI Taxonomy" id="1219077"/>
    <lineage>
        <taxon>Bacteria</taxon>
        <taxon>Pseudomonadati</taxon>
        <taxon>Pseudomonadota</taxon>
        <taxon>Gammaproteobacteria</taxon>
        <taxon>Vibrionales</taxon>
        <taxon>Vibrionaceae</taxon>
        <taxon>Vibrio</taxon>
    </lineage>
</organism>
<dbReference type="Proteomes" id="UP000016567">
    <property type="component" value="Unassembled WGS sequence"/>
</dbReference>
<dbReference type="InterPro" id="IPR007280">
    <property type="entry name" value="Peptidase_C_arc/bac"/>
</dbReference>
<dbReference type="AlphaFoldDB" id="U3A4P5"/>
<dbReference type="Gene3D" id="3.40.50.200">
    <property type="entry name" value="Peptidase S8/S53 domain"/>
    <property type="match status" value="1"/>
</dbReference>
<dbReference type="GO" id="GO:0004252">
    <property type="term" value="F:serine-type endopeptidase activity"/>
    <property type="evidence" value="ECO:0007669"/>
    <property type="project" value="UniProtKB-UniRule"/>
</dbReference>
<dbReference type="EMBL" id="BATL01000017">
    <property type="protein sequence ID" value="GAD74971.1"/>
    <property type="molecule type" value="Genomic_DNA"/>
</dbReference>